<evidence type="ECO:0000313" key="5">
    <source>
        <dbReference type="EMBL" id="MDT0635492.1"/>
    </source>
</evidence>
<dbReference type="InterPro" id="IPR002052">
    <property type="entry name" value="DNA_methylase_N6_adenine_CS"/>
</dbReference>
<dbReference type="GO" id="GO:0008168">
    <property type="term" value="F:methyltransferase activity"/>
    <property type="evidence" value="ECO:0007669"/>
    <property type="project" value="UniProtKB-KW"/>
</dbReference>
<keyword evidence="2 5" id="KW-0808">Transferase</keyword>
<dbReference type="PANTHER" id="PTHR47806">
    <property type="entry name" value="50S RIBOSOMAL PROTEIN L3 GLUTAMINE METHYLTRANSFERASE"/>
    <property type="match status" value="1"/>
</dbReference>
<reference evidence="5 6" key="1">
    <citation type="submission" date="2023-09" db="EMBL/GenBank/DDBJ databases">
        <authorList>
            <person name="Rey-Velasco X."/>
        </authorList>
    </citation>
    <scope>NUCLEOTIDE SEQUENCE [LARGE SCALE GENOMIC DNA]</scope>
    <source>
        <strain evidence="5 6">W335</strain>
    </source>
</reference>
<dbReference type="EMBL" id="JAVRIB010000011">
    <property type="protein sequence ID" value="MDT0635492.1"/>
    <property type="molecule type" value="Genomic_DNA"/>
</dbReference>
<comment type="caution">
    <text evidence="5">The sequence shown here is derived from an EMBL/GenBank/DDBJ whole genome shotgun (WGS) entry which is preliminary data.</text>
</comment>
<keyword evidence="6" id="KW-1185">Reference proteome</keyword>
<name>A0ABU3C1R8_9GAMM</name>
<keyword evidence="1 5" id="KW-0489">Methyltransferase</keyword>
<dbReference type="InterPro" id="IPR007848">
    <property type="entry name" value="Small_mtfrase_dom"/>
</dbReference>
<protein>
    <submittedName>
        <fullName evidence="5">50S ribosomal protein L3 N(5)-glutamine methyltransferase</fullName>
        <ecNumber evidence="5">2.1.1.298</ecNumber>
    </submittedName>
</protein>
<accession>A0ABU3C1R8</accession>
<keyword evidence="5" id="KW-0687">Ribonucleoprotein</keyword>
<dbReference type="Gene3D" id="1.10.8.10">
    <property type="entry name" value="DNA helicase RuvA subunit, C-terminal domain"/>
    <property type="match status" value="1"/>
</dbReference>
<dbReference type="NCBIfam" id="TIGR00536">
    <property type="entry name" value="hemK_fam"/>
    <property type="match status" value="1"/>
</dbReference>
<dbReference type="RefSeq" id="WP_311653392.1">
    <property type="nucleotide sequence ID" value="NZ_JAVRIB010000011.1"/>
</dbReference>
<dbReference type="InterPro" id="IPR017127">
    <property type="entry name" value="Ribosome_uL3_MTase"/>
</dbReference>
<dbReference type="NCBIfam" id="TIGR03533">
    <property type="entry name" value="L3_gln_methyl"/>
    <property type="match status" value="1"/>
</dbReference>
<sequence length="314" mass="34342">MDPSRLAAHLTTIRDLIRWGGSAFNRAGLAFGHGSDNPMDEARHLVLHSLALPVDVADDYLSAHVTPEEAEAALNLLQRRIDERQPAPYLTGEAWFAGLPFFVDQRVLVPRSPIAEIIEAEFQPWLDDREPLRILDVGTGSGAIAIACAMAFPDAEVVGTDVSEDALAVARRNAERHGVSPRMRWRIADLYDGLDDEAPFDLIVTNPPYVSGEEMDTLDPEYRHEPTIAFSGGGDGLDLVERLIFATPPHLAPGGLFVLEVGHTCFALEQRWPEMPIEWVELERGGLGVGVLEADDLDAWVAHCHECAASATGE</sequence>
<keyword evidence="5" id="KW-0689">Ribosomal protein</keyword>
<dbReference type="Proteomes" id="UP001251857">
    <property type="component" value="Unassembled WGS sequence"/>
</dbReference>
<keyword evidence="3" id="KW-0949">S-adenosyl-L-methionine</keyword>
<dbReference type="PROSITE" id="PS00092">
    <property type="entry name" value="N6_MTASE"/>
    <property type="match status" value="1"/>
</dbReference>
<dbReference type="Pfam" id="PF05175">
    <property type="entry name" value="MTS"/>
    <property type="match status" value="1"/>
</dbReference>
<dbReference type="GO" id="GO:0005840">
    <property type="term" value="C:ribosome"/>
    <property type="evidence" value="ECO:0007669"/>
    <property type="project" value="UniProtKB-KW"/>
</dbReference>
<dbReference type="Gene3D" id="3.40.50.150">
    <property type="entry name" value="Vaccinia Virus protein VP39"/>
    <property type="match status" value="1"/>
</dbReference>
<evidence type="ECO:0000313" key="6">
    <source>
        <dbReference type="Proteomes" id="UP001251857"/>
    </source>
</evidence>
<dbReference type="InterPro" id="IPR029063">
    <property type="entry name" value="SAM-dependent_MTases_sf"/>
</dbReference>
<proteinExistence type="predicted"/>
<dbReference type="PIRSF" id="PIRSF037167">
    <property type="entry name" value="Mtase_YfcB_prd"/>
    <property type="match status" value="1"/>
</dbReference>
<evidence type="ECO:0000256" key="1">
    <source>
        <dbReference type="ARBA" id="ARBA00022603"/>
    </source>
</evidence>
<organism evidence="5 6">
    <name type="scientific">Spectribacter hydrogenoxidans</name>
    <dbReference type="NCBI Taxonomy" id="3075608"/>
    <lineage>
        <taxon>Bacteria</taxon>
        <taxon>Pseudomonadati</taxon>
        <taxon>Pseudomonadota</taxon>
        <taxon>Gammaproteobacteria</taxon>
        <taxon>Salinisphaerales</taxon>
        <taxon>Salinisphaeraceae</taxon>
        <taxon>Spectribacter</taxon>
    </lineage>
</organism>
<evidence type="ECO:0000259" key="4">
    <source>
        <dbReference type="Pfam" id="PF05175"/>
    </source>
</evidence>
<gene>
    <name evidence="5" type="primary">prmB</name>
    <name evidence="5" type="ORF">RM532_11070</name>
</gene>
<evidence type="ECO:0000256" key="2">
    <source>
        <dbReference type="ARBA" id="ARBA00022679"/>
    </source>
</evidence>
<dbReference type="InterPro" id="IPR004556">
    <property type="entry name" value="HemK-like"/>
</dbReference>
<evidence type="ECO:0000256" key="3">
    <source>
        <dbReference type="ARBA" id="ARBA00022691"/>
    </source>
</evidence>
<dbReference type="EC" id="2.1.1.298" evidence="5"/>
<dbReference type="CDD" id="cd02440">
    <property type="entry name" value="AdoMet_MTases"/>
    <property type="match status" value="1"/>
</dbReference>
<feature type="domain" description="Methyltransferase small" evidence="4">
    <location>
        <begin position="129"/>
        <end position="216"/>
    </location>
</feature>
<dbReference type="GO" id="GO:0032259">
    <property type="term" value="P:methylation"/>
    <property type="evidence" value="ECO:0007669"/>
    <property type="project" value="UniProtKB-KW"/>
</dbReference>
<dbReference type="SUPFAM" id="SSF53335">
    <property type="entry name" value="S-adenosyl-L-methionine-dependent methyltransferases"/>
    <property type="match status" value="1"/>
</dbReference>
<dbReference type="PANTHER" id="PTHR47806:SF1">
    <property type="entry name" value="RIBOSOMAL PROTEIN UL3 GLUTAMINE METHYLTRANSFERASE"/>
    <property type="match status" value="1"/>
</dbReference>